<name>A0ABY7PEU8_9ACTN</name>
<evidence type="ECO:0000313" key="5">
    <source>
        <dbReference type="Proteomes" id="UP001212326"/>
    </source>
</evidence>
<dbReference type="Proteomes" id="UP001212326">
    <property type="component" value="Chromosome"/>
</dbReference>
<dbReference type="SUPFAM" id="SSF55781">
    <property type="entry name" value="GAF domain-like"/>
    <property type="match status" value="1"/>
</dbReference>
<gene>
    <name evidence="4" type="ORF">O1G22_37355</name>
</gene>
<dbReference type="PROSITE" id="PS50921">
    <property type="entry name" value="ANTAR"/>
    <property type="match status" value="1"/>
</dbReference>
<proteinExistence type="predicted"/>
<dbReference type="SMART" id="SM01012">
    <property type="entry name" value="ANTAR"/>
    <property type="match status" value="1"/>
</dbReference>
<evidence type="ECO:0000313" key="4">
    <source>
        <dbReference type="EMBL" id="WBO68089.1"/>
    </source>
</evidence>
<dbReference type="EMBL" id="CP115300">
    <property type="protein sequence ID" value="WBO68089.1"/>
    <property type="molecule type" value="Genomic_DNA"/>
</dbReference>
<dbReference type="InterPro" id="IPR029016">
    <property type="entry name" value="GAF-like_dom_sf"/>
</dbReference>
<dbReference type="Pfam" id="PF03861">
    <property type="entry name" value="ANTAR"/>
    <property type="match status" value="1"/>
</dbReference>
<keyword evidence="2" id="KW-0804">Transcription</keyword>
<evidence type="ECO:0000259" key="3">
    <source>
        <dbReference type="PROSITE" id="PS50921"/>
    </source>
</evidence>
<dbReference type="SUPFAM" id="SSF52091">
    <property type="entry name" value="SpoIIaa-like"/>
    <property type="match status" value="1"/>
</dbReference>
<accession>A0ABY7PEU8</accession>
<dbReference type="Pfam" id="PF13185">
    <property type="entry name" value="GAF_2"/>
    <property type="match status" value="1"/>
</dbReference>
<evidence type="ECO:0000256" key="2">
    <source>
        <dbReference type="ARBA" id="ARBA00023163"/>
    </source>
</evidence>
<evidence type="ECO:0000256" key="1">
    <source>
        <dbReference type="ARBA" id="ARBA00023015"/>
    </source>
</evidence>
<protein>
    <submittedName>
        <fullName evidence="4">ANTAR domain-containing protein</fullName>
    </submittedName>
</protein>
<dbReference type="InterPro" id="IPR036388">
    <property type="entry name" value="WH-like_DNA-bd_sf"/>
</dbReference>
<dbReference type="Gene3D" id="1.10.10.10">
    <property type="entry name" value="Winged helix-like DNA-binding domain superfamily/Winged helix DNA-binding domain"/>
    <property type="match status" value="1"/>
</dbReference>
<dbReference type="InterPro" id="IPR036513">
    <property type="entry name" value="STAS_dom_sf"/>
</dbReference>
<dbReference type="RefSeq" id="WP_270085351.1">
    <property type="nucleotide sequence ID" value="NZ_CP115300.1"/>
</dbReference>
<keyword evidence="5" id="KW-1185">Reference proteome</keyword>
<dbReference type="Gene3D" id="3.30.750.24">
    <property type="entry name" value="STAS domain"/>
    <property type="match status" value="1"/>
</dbReference>
<reference evidence="4 5" key="1">
    <citation type="submission" date="2022-12" db="EMBL/GenBank/DDBJ databases">
        <authorList>
            <person name="Mo P."/>
        </authorList>
    </citation>
    <scope>NUCLEOTIDE SEQUENCE [LARGE SCALE GENOMIC DNA]</scope>
    <source>
        <strain evidence="4 5">HUAS 2-6</strain>
    </source>
</reference>
<dbReference type="InterPro" id="IPR003018">
    <property type="entry name" value="GAF"/>
</dbReference>
<sequence length="417" mass="44894">MTPVSGSSDASAPLVIESSVVEGLPAEGALLLRMSGSLDAEGARSWSAQLRGHLEQADLAGLRPVLDLAHVQLGGAAVLRALSETTRARTGRPDLIVVRARPGVREAVHLARLDGVRLYATLDEALRELARAATRRADLPAWRSQMADPLRPSYEDLRKEVRALRARVRTAPVIGLAQGVLMVRYGLPDAGTAFRALREGSQRFNVPLRVLVSAVVVARPPDGAVWFPGRRPLPVPPLRILAREGRDPRSRRQMIDAVLHEALALGRASAGYVQCVDPAVNALVPESDHGCADTFLDHLVRGWDEGTADAVAYRRRRPVSVPDVAADTLLSEESRRVLLATGTRAVQSVPVLSGSGSCAGVLTLHWPDAGHRPTTDRSEALALLASDTAAWLSWYHRSVLLDALEHLHRVLTASAEA</sequence>
<dbReference type="Gene3D" id="3.30.450.40">
    <property type="match status" value="1"/>
</dbReference>
<keyword evidence="1" id="KW-0805">Transcription regulation</keyword>
<organism evidence="4 5">
    <name type="scientific">Streptomyces camelliae</name>
    <dbReference type="NCBI Taxonomy" id="3004093"/>
    <lineage>
        <taxon>Bacteria</taxon>
        <taxon>Bacillati</taxon>
        <taxon>Actinomycetota</taxon>
        <taxon>Actinomycetes</taxon>
        <taxon>Kitasatosporales</taxon>
        <taxon>Streptomycetaceae</taxon>
        <taxon>Streptomyces</taxon>
    </lineage>
</organism>
<dbReference type="InterPro" id="IPR005561">
    <property type="entry name" value="ANTAR"/>
</dbReference>
<feature type="domain" description="ANTAR" evidence="3">
    <location>
        <begin position="154"/>
        <end position="216"/>
    </location>
</feature>